<dbReference type="InterPro" id="IPR023076">
    <property type="entry name" value="HMG_CoA_Rdtase_CS"/>
</dbReference>
<evidence type="ECO:0000256" key="3">
    <source>
        <dbReference type="SAM" id="MobiDB-lite"/>
    </source>
</evidence>
<evidence type="ECO:0000259" key="4">
    <source>
        <dbReference type="Pfam" id="PF01636"/>
    </source>
</evidence>
<dbReference type="PANTHER" id="PTHR10572">
    <property type="entry name" value="3-HYDROXY-3-METHYLGLUTARYL-COENZYME A REDUCTASE"/>
    <property type="match status" value="1"/>
</dbReference>
<feature type="domain" description="Aminoglycoside phosphotransferase" evidence="4">
    <location>
        <begin position="637"/>
        <end position="712"/>
    </location>
</feature>
<dbReference type="EMBL" id="QDKL01000002">
    <property type="protein sequence ID" value="RZF21311.1"/>
    <property type="molecule type" value="Genomic_DNA"/>
</dbReference>
<dbReference type="Gene3D" id="3.30.70.420">
    <property type="entry name" value="Hydroxymethylglutaryl-CoA reductase, class I/II, NAD/NADP-binding domain"/>
    <property type="match status" value="1"/>
</dbReference>
<protein>
    <recommendedName>
        <fullName evidence="4">Aminoglycoside phosphotransferase domain-containing protein</fullName>
    </recommendedName>
</protein>
<dbReference type="InterPro" id="IPR002575">
    <property type="entry name" value="Aminoglycoside_PTrfase"/>
</dbReference>
<organism evidence="5 6">
    <name type="scientific">Halobacteriovorax vibrionivorans</name>
    <dbReference type="NCBI Taxonomy" id="2152716"/>
    <lineage>
        <taxon>Bacteria</taxon>
        <taxon>Pseudomonadati</taxon>
        <taxon>Bdellovibrionota</taxon>
        <taxon>Bacteriovoracia</taxon>
        <taxon>Bacteriovoracales</taxon>
        <taxon>Halobacteriovoraceae</taxon>
        <taxon>Halobacteriovorax</taxon>
    </lineage>
</organism>
<keyword evidence="6" id="KW-1185">Reference proteome</keyword>
<dbReference type="InterPro" id="IPR011009">
    <property type="entry name" value="Kinase-like_dom_sf"/>
</dbReference>
<reference evidence="6" key="1">
    <citation type="journal article" date="2019" name="Int. J. Syst. Evol. Microbiol.">
        <title>Halobacteriovorax valvorus sp. nov., a novel prokaryotic predator isolated from coastal seawater of China.</title>
        <authorList>
            <person name="Chen M.-X."/>
        </authorList>
    </citation>
    <scope>NUCLEOTIDE SEQUENCE [LARGE SCALE GENOMIC DNA]</scope>
    <source>
        <strain evidence="6">BL9</strain>
    </source>
</reference>
<evidence type="ECO:0000313" key="5">
    <source>
        <dbReference type="EMBL" id="RZF21311.1"/>
    </source>
</evidence>
<dbReference type="Pfam" id="PF01636">
    <property type="entry name" value="APH"/>
    <property type="match status" value="1"/>
</dbReference>
<comment type="caution">
    <text evidence="5">The sequence shown here is derived from an EMBL/GenBank/DDBJ whole genome shotgun (WGS) entry which is preliminary data.</text>
</comment>
<dbReference type="PANTHER" id="PTHR10572:SF24">
    <property type="entry name" value="3-HYDROXY-3-METHYLGLUTARYL-COENZYME A REDUCTASE"/>
    <property type="match status" value="1"/>
</dbReference>
<evidence type="ECO:0000313" key="6">
    <source>
        <dbReference type="Proteomes" id="UP000443582"/>
    </source>
</evidence>
<dbReference type="InterPro" id="IPR002202">
    <property type="entry name" value="HMG_CoA_Rdtase"/>
</dbReference>
<dbReference type="SUPFAM" id="SSF56542">
    <property type="entry name" value="Substrate-binding domain of HMG-CoA reductase"/>
    <property type="match status" value="1"/>
</dbReference>
<proteinExistence type="inferred from homology"/>
<keyword evidence="2" id="KW-0560">Oxidoreductase</keyword>
<evidence type="ECO:0000256" key="1">
    <source>
        <dbReference type="ARBA" id="ARBA00007661"/>
    </source>
</evidence>
<dbReference type="PROSITE" id="PS00318">
    <property type="entry name" value="HMG_COA_REDUCTASE_2"/>
    <property type="match status" value="1"/>
</dbReference>
<feature type="region of interest" description="Disordered" evidence="3">
    <location>
        <begin position="1"/>
        <end position="33"/>
    </location>
</feature>
<dbReference type="SUPFAM" id="SSF56112">
    <property type="entry name" value="Protein kinase-like (PK-like)"/>
    <property type="match status" value="1"/>
</dbReference>
<dbReference type="PRINTS" id="PR00071">
    <property type="entry name" value="HMGCOARDTASE"/>
</dbReference>
<dbReference type="Pfam" id="PF00368">
    <property type="entry name" value="HMG-CoA_red"/>
    <property type="match status" value="1"/>
</dbReference>
<dbReference type="InterPro" id="IPR009023">
    <property type="entry name" value="HMG_CoA_Rdtase_NAD(P)-bd_sf"/>
</dbReference>
<dbReference type="RefSeq" id="WP_114706379.1">
    <property type="nucleotide sequence ID" value="NZ_QDKL01000002.1"/>
</dbReference>
<accession>A0ABY0IEE1</accession>
<dbReference type="InterPro" id="IPR009029">
    <property type="entry name" value="HMG_CoA_Rdtase_sub-bd_dom_sf"/>
</dbReference>
<dbReference type="SUPFAM" id="SSF55035">
    <property type="entry name" value="NAD-binding domain of HMG-CoA reductase"/>
    <property type="match status" value="1"/>
</dbReference>
<dbReference type="Proteomes" id="UP000443582">
    <property type="component" value="Unassembled WGS sequence"/>
</dbReference>
<dbReference type="InterPro" id="IPR023074">
    <property type="entry name" value="HMG_CoA_Rdtase_cat_sf"/>
</dbReference>
<sequence>MKIEQTHTNPANAELAPAPKTAQKATKKRLSAPSRFDYSEAARLKRIELLEEQCGQDLDAIATTDLDGLNLKGNIESYAGSISIPMGICGPLKMNEKGETEELYIPIATSEGALVSSITRGALAVSLCGGFKAKVTRKRMYRAPVFTFEDIDHADEFKAWLEDNFNTIKSITKKYSNFADLKKIKTTLIGRNVHAKFIYECADASGQNMTTVCTWQSCLWIKEELLTSKINLIEFFLEGNGSSDKKVSVGSAMQTRGTYVTAECVITEKVLKRILKTSSTDLINLYLRSLPITRLEGMIGYNVNVANAVAAIFASTGQDLACIHESSTAVLNFEKHEKGLYVSLTLPSLVIGTVGGGTGLGHYKNCLQAIDCAGAGKVERFAKIIAGAALSLELSTMSAICGGQFAYAHDKLGRNNPKDQLKTKDITKDFIKENFSDLSESLKESETIEHDVKVNVENGIITEATSRVVNKSLGFTALEVDKEKQVILKSKPLDTDVIAGLAAIAGFADSDIRRKFLKTIRDNEFTKCHIREIEAYRMVSRDFSRYIPTLHGTYINTQKEAYLILLENLNFSQVELINTEASPELWISSTRELIYDAISKVHTSFLSSEEVSNSSLNLGKTKVDADLTKSIITYIRAQRYISAETESKLEEILSNINKWAKLIDEGPKTLTHNDFNPRNICFKKGRPCFYDWELSRFNSPYRDLVEFMSFTTPSEEIASDIELFFEKDGIELERNEKLENMLACSYEYLLNRVLFYYVGHSVNEYVFMPHIFNKTLEIIQFIEGELDA</sequence>
<dbReference type="PROSITE" id="PS50065">
    <property type="entry name" value="HMG_COA_REDUCTASE_4"/>
    <property type="match status" value="1"/>
</dbReference>
<evidence type="ECO:0000256" key="2">
    <source>
        <dbReference type="ARBA" id="ARBA00023002"/>
    </source>
</evidence>
<comment type="similarity">
    <text evidence="1">Belongs to the HMG-CoA reductase family.</text>
</comment>
<feature type="compositionally biased region" description="Polar residues" evidence="3">
    <location>
        <begin position="1"/>
        <end position="11"/>
    </location>
</feature>
<gene>
    <name evidence="5" type="ORF">DAY19_06395</name>
</gene>
<dbReference type="Gene3D" id="3.90.1200.10">
    <property type="match status" value="1"/>
</dbReference>
<name>A0ABY0IEE1_9BACT</name>
<dbReference type="Gene3D" id="3.90.770.10">
    <property type="entry name" value="3-hydroxy-3-methylglutaryl-coenzyme A Reductase, Chain A, domain 2"/>
    <property type="match status" value="1"/>
</dbReference>